<accession>A0ABV6L1T9</accession>
<gene>
    <name evidence="1" type="ORF">ACFFGT_05395</name>
</gene>
<protein>
    <submittedName>
        <fullName evidence="1">Uncharacterized protein</fullName>
    </submittedName>
</protein>
<evidence type="ECO:0000313" key="2">
    <source>
        <dbReference type="Proteomes" id="UP001589828"/>
    </source>
</evidence>
<comment type="caution">
    <text evidence="1">The sequence shown here is derived from an EMBL/GenBank/DDBJ whole genome shotgun (WGS) entry which is preliminary data.</text>
</comment>
<reference evidence="1 2" key="1">
    <citation type="submission" date="2024-09" db="EMBL/GenBank/DDBJ databases">
        <authorList>
            <person name="Sun Q."/>
            <person name="Mori K."/>
        </authorList>
    </citation>
    <scope>NUCLEOTIDE SEQUENCE [LARGE SCALE GENOMIC DNA]</scope>
    <source>
        <strain evidence="1 2">NCAIM B.02415</strain>
    </source>
</reference>
<proteinExistence type="predicted"/>
<dbReference type="EMBL" id="JBHLTS010000017">
    <property type="protein sequence ID" value="MFC0513621.1"/>
    <property type="molecule type" value="Genomic_DNA"/>
</dbReference>
<keyword evidence="2" id="KW-1185">Reference proteome</keyword>
<dbReference type="Proteomes" id="UP001589828">
    <property type="component" value="Unassembled WGS sequence"/>
</dbReference>
<name>A0ABV6L1T9_9SPHI</name>
<dbReference type="RefSeq" id="WP_377021485.1">
    <property type="nucleotide sequence ID" value="NZ_JBHLTS010000017.1"/>
</dbReference>
<organism evidence="1 2">
    <name type="scientific">Mucilaginibacter angelicae</name>
    <dbReference type="NCBI Taxonomy" id="869718"/>
    <lineage>
        <taxon>Bacteria</taxon>
        <taxon>Pseudomonadati</taxon>
        <taxon>Bacteroidota</taxon>
        <taxon>Sphingobacteriia</taxon>
        <taxon>Sphingobacteriales</taxon>
        <taxon>Sphingobacteriaceae</taxon>
        <taxon>Mucilaginibacter</taxon>
    </lineage>
</organism>
<sequence>MSDKDIAKLLELAKAKLEEVKDMTKKDAILSLNDSGILTKKGEFTKAYAELEELINS</sequence>
<evidence type="ECO:0000313" key="1">
    <source>
        <dbReference type="EMBL" id="MFC0513621.1"/>
    </source>
</evidence>